<feature type="domain" description="MIP18 family-like" evidence="11">
    <location>
        <begin position="5"/>
        <end position="75"/>
    </location>
</feature>
<evidence type="ECO:0000256" key="3">
    <source>
        <dbReference type="ARBA" id="ARBA00022723"/>
    </source>
</evidence>
<evidence type="ECO:0000256" key="5">
    <source>
        <dbReference type="ARBA" id="ARBA00022840"/>
    </source>
</evidence>
<dbReference type="InterPro" id="IPR044304">
    <property type="entry name" value="NUBPL-like"/>
</dbReference>
<evidence type="ECO:0000256" key="4">
    <source>
        <dbReference type="ARBA" id="ARBA00022741"/>
    </source>
</evidence>
<dbReference type="InterPro" id="IPR019591">
    <property type="entry name" value="Mrp/NBP35_ATP-bd"/>
</dbReference>
<evidence type="ECO:0000313" key="12">
    <source>
        <dbReference type="EMBL" id="MTV30379.1"/>
    </source>
</evidence>
<dbReference type="PANTHER" id="PTHR42961:SF2">
    <property type="entry name" value="IRON-SULFUR PROTEIN NUBPL"/>
    <property type="match status" value="1"/>
</dbReference>
<keyword evidence="5 9" id="KW-0067">ATP-binding</keyword>
<dbReference type="Gene3D" id="3.30.300.130">
    <property type="entry name" value="Fe-S cluster assembly (FSCA)"/>
    <property type="match status" value="1"/>
</dbReference>
<accession>A0A6N8DJ01</accession>
<reference evidence="12 13" key="1">
    <citation type="submission" date="2019-11" db="EMBL/GenBank/DDBJ databases">
        <title>Whole-genome sequence of a Rhodoblastus acidophilus DSM 142.</title>
        <authorList>
            <person name="Kyndt J.A."/>
            <person name="Meyer T.E."/>
        </authorList>
    </citation>
    <scope>NUCLEOTIDE SEQUENCE [LARGE SCALE GENOMIC DNA]</scope>
    <source>
        <strain evidence="12 13">DSM 142</strain>
    </source>
</reference>
<evidence type="ECO:0000256" key="2">
    <source>
        <dbReference type="ARBA" id="ARBA00022485"/>
    </source>
</evidence>
<comment type="cofactor">
    <cofactor evidence="1">
        <name>[4Fe-4S] cluster</name>
        <dbReference type="ChEBI" id="CHEBI:49883"/>
    </cofactor>
</comment>
<comment type="function">
    <text evidence="9">Binds and transfers iron-sulfur (Fe-S) clusters to target apoproteins. Can hydrolyze ATP.</text>
</comment>
<dbReference type="HAMAP" id="MF_02040">
    <property type="entry name" value="Mrp_NBP35"/>
    <property type="match status" value="1"/>
</dbReference>
<keyword evidence="2" id="KW-0004">4Fe-4S</keyword>
<dbReference type="Proteomes" id="UP000439113">
    <property type="component" value="Unassembled WGS sequence"/>
</dbReference>
<feature type="binding site" evidence="9">
    <location>
        <begin position="118"/>
        <end position="125"/>
    </location>
    <ligand>
        <name>ATP</name>
        <dbReference type="ChEBI" id="CHEBI:30616"/>
    </ligand>
</feature>
<keyword evidence="9" id="KW-0378">Hydrolase</keyword>
<feature type="compositionally biased region" description="Low complexity" evidence="10">
    <location>
        <begin position="82"/>
        <end position="92"/>
    </location>
</feature>
<dbReference type="Pfam" id="PF10609">
    <property type="entry name" value="ParA"/>
    <property type="match status" value="1"/>
</dbReference>
<name>A0A6N8DJ01_RHOAC</name>
<keyword evidence="7 9" id="KW-0408">Iron</keyword>
<keyword evidence="8 9" id="KW-0411">Iron-sulfur</keyword>
<evidence type="ECO:0000313" key="13">
    <source>
        <dbReference type="Proteomes" id="UP000439113"/>
    </source>
</evidence>
<dbReference type="InterPro" id="IPR027417">
    <property type="entry name" value="P-loop_NTPase"/>
</dbReference>
<dbReference type="RefSeq" id="WP_155445039.1">
    <property type="nucleotide sequence ID" value="NZ_JAOQNR010000003.1"/>
</dbReference>
<dbReference type="GO" id="GO:0005524">
    <property type="term" value="F:ATP binding"/>
    <property type="evidence" value="ECO:0007669"/>
    <property type="project" value="UniProtKB-UniRule"/>
</dbReference>
<dbReference type="Gene3D" id="3.40.50.300">
    <property type="entry name" value="P-loop containing nucleotide triphosphate hydrolases"/>
    <property type="match status" value="1"/>
</dbReference>
<dbReference type="CDD" id="cd02037">
    <property type="entry name" value="Mrp_NBP35"/>
    <property type="match status" value="1"/>
</dbReference>
<proteinExistence type="inferred from homology"/>
<evidence type="ECO:0000256" key="10">
    <source>
        <dbReference type="SAM" id="MobiDB-lite"/>
    </source>
</evidence>
<feature type="region of interest" description="Disordered" evidence="10">
    <location>
        <begin position="82"/>
        <end position="108"/>
    </location>
</feature>
<dbReference type="OrthoDB" id="9809679at2"/>
<dbReference type="Pfam" id="PF01883">
    <property type="entry name" value="FeS_assembly_P"/>
    <property type="match status" value="1"/>
</dbReference>
<evidence type="ECO:0000259" key="11">
    <source>
        <dbReference type="Pfam" id="PF01883"/>
    </source>
</evidence>
<dbReference type="GO" id="GO:0016887">
    <property type="term" value="F:ATP hydrolysis activity"/>
    <property type="evidence" value="ECO:0007669"/>
    <property type="project" value="UniProtKB-UniRule"/>
</dbReference>
<gene>
    <name evidence="12" type="ORF">GJ654_05155</name>
</gene>
<keyword evidence="3 9" id="KW-0479">Metal-binding</keyword>
<keyword evidence="6" id="KW-0809">Transit peptide</keyword>
<dbReference type="InterPro" id="IPR034904">
    <property type="entry name" value="FSCA_dom_sf"/>
</dbReference>
<dbReference type="PANTHER" id="PTHR42961">
    <property type="entry name" value="IRON-SULFUR PROTEIN NUBPL"/>
    <property type="match status" value="1"/>
</dbReference>
<dbReference type="GO" id="GO:0016226">
    <property type="term" value="P:iron-sulfur cluster assembly"/>
    <property type="evidence" value="ECO:0007669"/>
    <property type="project" value="InterPro"/>
</dbReference>
<dbReference type="GO" id="GO:0140663">
    <property type="term" value="F:ATP-dependent FeS chaperone activity"/>
    <property type="evidence" value="ECO:0007669"/>
    <property type="project" value="InterPro"/>
</dbReference>
<protein>
    <recommendedName>
        <fullName evidence="9">Iron-sulfur cluster carrier protein</fullName>
    </recommendedName>
</protein>
<keyword evidence="4 9" id="KW-0547">Nucleotide-binding</keyword>
<sequence length="369" mass="37811">MFNNDDVIAVLRGVAGPDGRTPLPETGAISGISIRDGKVFVSIAVEPAQARGAEPMRAAAEAALRRLPGVAGASVVLTAERAPGSASGSAPAPRQPAHPASKGSGQEGVKRVIAVSSGKGGVGKSTTAANLAVGLARLGLKVGLLDADVFGPSVPKLFALDQRPETTPDGKGMIPLEKYGVQLMSIGFLIAQDQAVVWRGPMVMSAISQLLRDVAWGELDILVVDMPPGTGDVQLSLAQNAQLSGAIVVSTPQDLALIDARRGISMFNQVNVPILGVFENMSYFLCPHCGGRSEIFAHGGARAAAEKAGVPFLGEAPLDMAIREGSDDGRPVVATAPDSPQAAPYMALAEKVRDAVAAEAPKGPKITIG</sequence>
<evidence type="ECO:0000256" key="8">
    <source>
        <dbReference type="ARBA" id="ARBA00023014"/>
    </source>
</evidence>
<dbReference type="InterPro" id="IPR033756">
    <property type="entry name" value="YlxH/NBP35"/>
</dbReference>
<evidence type="ECO:0000256" key="1">
    <source>
        <dbReference type="ARBA" id="ARBA00001966"/>
    </source>
</evidence>
<dbReference type="InterPro" id="IPR002744">
    <property type="entry name" value="MIP18-like"/>
</dbReference>
<evidence type="ECO:0000256" key="7">
    <source>
        <dbReference type="ARBA" id="ARBA00023004"/>
    </source>
</evidence>
<dbReference type="GO" id="GO:0032981">
    <property type="term" value="P:mitochondrial respiratory chain complex I assembly"/>
    <property type="evidence" value="ECO:0007669"/>
    <property type="project" value="UniProtKB-ARBA"/>
</dbReference>
<evidence type="ECO:0000256" key="9">
    <source>
        <dbReference type="HAMAP-Rule" id="MF_02040"/>
    </source>
</evidence>
<dbReference type="EMBL" id="WNKS01000003">
    <property type="protein sequence ID" value="MTV30379.1"/>
    <property type="molecule type" value="Genomic_DNA"/>
</dbReference>
<comment type="caution">
    <text evidence="12">The sequence shown here is derived from an EMBL/GenBank/DDBJ whole genome shotgun (WGS) entry which is preliminary data.</text>
</comment>
<dbReference type="GO" id="GO:0046872">
    <property type="term" value="F:metal ion binding"/>
    <property type="evidence" value="ECO:0007669"/>
    <property type="project" value="UniProtKB-KW"/>
</dbReference>
<dbReference type="SUPFAM" id="SSF117916">
    <property type="entry name" value="Fe-S cluster assembly (FSCA) domain-like"/>
    <property type="match status" value="1"/>
</dbReference>
<dbReference type="SUPFAM" id="SSF52540">
    <property type="entry name" value="P-loop containing nucleoside triphosphate hydrolases"/>
    <property type="match status" value="1"/>
</dbReference>
<dbReference type="FunFam" id="3.40.50.300:FF:000709">
    <property type="entry name" value="Iron-sulfur protein NUBPL isoform X1"/>
    <property type="match status" value="1"/>
</dbReference>
<comment type="similarity">
    <text evidence="9">Belongs to the Mrp/NBP35 ATP-binding proteins family.</text>
</comment>
<dbReference type="GO" id="GO:0051539">
    <property type="term" value="F:4 iron, 4 sulfur cluster binding"/>
    <property type="evidence" value="ECO:0007669"/>
    <property type="project" value="UniProtKB-KW"/>
</dbReference>
<organism evidence="12 13">
    <name type="scientific">Rhodoblastus acidophilus</name>
    <name type="common">Rhodopseudomonas acidophila</name>
    <dbReference type="NCBI Taxonomy" id="1074"/>
    <lineage>
        <taxon>Bacteria</taxon>
        <taxon>Pseudomonadati</taxon>
        <taxon>Pseudomonadota</taxon>
        <taxon>Alphaproteobacteria</taxon>
        <taxon>Hyphomicrobiales</taxon>
        <taxon>Rhodoblastaceae</taxon>
        <taxon>Rhodoblastus</taxon>
    </lineage>
</organism>
<comment type="subunit">
    <text evidence="9">Homodimer.</text>
</comment>
<dbReference type="AlphaFoldDB" id="A0A6N8DJ01"/>
<evidence type="ECO:0000256" key="6">
    <source>
        <dbReference type="ARBA" id="ARBA00022946"/>
    </source>
</evidence>